<dbReference type="EMBL" id="KZ989218">
    <property type="protein sequence ID" value="RKP27373.1"/>
    <property type="molecule type" value="Genomic_DNA"/>
</dbReference>
<name>A0A4P9Z486_9FUNG</name>
<dbReference type="Proteomes" id="UP000278143">
    <property type="component" value="Unassembled WGS sequence"/>
</dbReference>
<sequence length="154" mass="17185">MSRALTLVDAEANARSTYVTLIEDDFPLCGDDAWQMFLRVLWEANTHAPRHCGAFVGTGGTGLVLRRSMVVPAAKLLVDPSYTVVPPDVLLQDCLLGKIPACQHCQRSLVISRTLLMRHLGFNTSTSDDRHYDKDKYQCGWRHPFNGDPDLLTV</sequence>
<evidence type="ECO:0000313" key="1">
    <source>
        <dbReference type="EMBL" id="RKP27373.1"/>
    </source>
</evidence>
<gene>
    <name evidence="1" type="ORF">SYNPS1DRAFT_12769</name>
</gene>
<reference evidence="2" key="1">
    <citation type="journal article" date="2018" name="Nat. Microbiol.">
        <title>Leveraging single-cell genomics to expand the fungal tree of life.</title>
        <authorList>
            <person name="Ahrendt S.R."/>
            <person name="Quandt C.A."/>
            <person name="Ciobanu D."/>
            <person name="Clum A."/>
            <person name="Salamov A."/>
            <person name="Andreopoulos B."/>
            <person name="Cheng J.F."/>
            <person name="Woyke T."/>
            <person name="Pelin A."/>
            <person name="Henrissat B."/>
            <person name="Reynolds N.K."/>
            <person name="Benny G.L."/>
            <person name="Smith M.E."/>
            <person name="James T.Y."/>
            <person name="Grigoriev I.V."/>
        </authorList>
    </citation>
    <scope>NUCLEOTIDE SEQUENCE [LARGE SCALE GENOMIC DNA]</scope>
    <source>
        <strain evidence="2">Benny S71-1</strain>
    </source>
</reference>
<proteinExistence type="predicted"/>
<dbReference type="OrthoDB" id="3339358at2759"/>
<organism evidence="1 2">
    <name type="scientific">Syncephalis pseudoplumigaleata</name>
    <dbReference type="NCBI Taxonomy" id="1712513"/>
    <lineage>
        <taxon>Eukaryota</taxon>
        <taxon>Fungi</taxon>
        <taxon>Fungi incertae sedis</taxon>
        <taxon>Zoopagomycota</taxon>
        <taxon>Zoopagomycotina</taxon>
        <taxon>Zoopagomycetes</taxon>
        <taxon>Zoopagales</taxon>
        <taxon>Piptocephalidaceae</taxon>
        <taxon>Syncephalis</taxon>
    </lineage>
</organism>
<dbReference type="AlphaFoldDB" id="A0A4P9Z486"/>
<accession>A0A4P9Z486</accession>
<evidence type="ECO:0000313" key="2">
    <source>
        <dbReference type="Proteomes" id="UP000278143"/>
    </source>
</evidence>
<keyword evidence="2" id="KW-1185">Reference proteome</keyword>
<protein>
    <submittedName>
        <fullName evidence="1">Uncharacterized protein</fullName>
    </submittedName>
</protein>